<dbReference type="EMBL" id="JAQQLI010000023">
    <property type="protein sequence ID" value="MDC7787080.1"/>
    <property type="molecule type" value="Genomic_DNA"/>
</dbReference>
<evidence type="ECO:0000313" key="3">
    <source>
        <dbReference type="Proteomes" id="UP001165652"/>
    </source>
</evidence>
<sequence length="186" mass="19474">MSVRTLVRRCAVLTGLLAAAALATLGGPAGARETDTSAKTFLSGIYQTYVGNSAGTAKGVALDSPEAVKRYFSHGLASVILEDGVDVRPAGGGLVIGSDPFVGRESWDIADLKIDVKDAGPAKAIGTVTFSNFGKPESVTVELLKVGTAWRVSEIKWGPLTLRGLYKTKWQAATQPQASLDPSRVK</sequence>
<name>A0ABT5JBL6_RHOTP</name>
<feature type="signal peptide" evidence="1">
    <location>
        <begin position="1"/>
        <end position="31"/>
    </location>
</feature>
<evidence type="ECO:0000256" key="1">
    <source>
        <dbReference type="SAM" id="SignalP"/>
    </source>
</evidence>
<accession>A0ABT5JBL6</accession>
<proteinExistence type="predicted"/>
<dbReference type="RefSeq" id="WP_272777923.1">
    <property type="nucleotide sequence ID" value="NZ_JAQQLI010000023.1"/>
</dbReference>
<comment type="caution">
    <text evidence="2">The sequence shown here is derived from an EMBL/GenBank/DDBJ whole genome shotgun (WGS) entry which is preliminary data.</text>
</comment>
<keyword evidence="1" id="KW-0732">Signal</keyword>
<evidence type="ECO:0000313" key="2">
    <source>
        <dbReference type="EMBL" id="MDC7787080.1"/>
    </source>
</evidence>
<organism evidence="2 3">
    <name type="scientific">Rhodoplanes tepidamans</name>
    <name type="common">Rhodoplanes cryptolactis</name>
    <dbReference type="NCBI Taxonomy" id="200616"/>
    <lineage>
        <taxon>Bacteria</taxon>
        <taxon>Pseudomonadati</taxon>
        <taxon>Pseudomonadota</taxon>
        <taxon>Alphaproteobacteria</taxon>
        <taxon>Hyphomicrobiales</taxon>
        <taxon>Nitrobacteraceae</taxon>
        <taxon>Rhodoplanes</taxon>
    </lineage>
</organism>
<feature type="chain" id="PRO_5045289040" description="DUF3828 domain-containing protein" evidence="1">
    <location>
        <begin position="32"/>
        <end position="186"/>
    </location>
</feature>
<keyword evidence="3" id="KW-1185">Reference proteome</keyword>
<dbReference type="Proteomes" id="UP001165652">
    <property type="component" value="Unassembled WGS sequence"/>
</dbReference>
<reference evidence="2" key="1">
    <citation type="journal article" date="2023" name="Microbiol Resour">
        <title>Genome Sequences of Rhodoplanes serenus and Two Thermotolerant Strains, Rhodoplanes tepidamans and 'Rhodoplanes cryptolactis,' Further Refine the Genus.</title>
        <authorList>
            <person name="Rayyan A.A."/>
            <person name="Kyndt J.A."/>
        </authorList>
    </citation>
    <scope>NUCLEOTIDE SEQUENCE</scope>
    <source>
        <strain evidence="2">DSM 9987</strain>
    </source>
</reference>
<reference evidence="2" key="2">
    <citation type="submission" date="2023-02" db="EMBL/GenBank/DDBJ databases">
        <authorList>
            <person name="Rayyan A."/>
            <person name="Meyer T."/>
            <person name="Kyndt J.A."/>
        </authorList>
    </citation>
    <scope>NUCLEOTIDE SEQUENCE</scope>
    <source>
        <strain evidence="2">DSM 9987</strain>
    </source>
</reference>
<evidence type="ECO:0008006" key="4">
    <source>
        <dbReference type="Google" id="ProtNLM"/>
    </source>
</evidence>
<gene>
    <name evidence="2" type="ORF">PQJ73_15415</name>
</gene>
<protein>
    <recommendedName>
        <fullName evidence="4">DUF3828 domain-containing protein</fullName>
    </recommendedName>
</protein>